<dbReference type="Proteomes" id="UP001317822">
    <property type="component" value="Chromosome"/>
</dbReference>
<evidence type="ECO:0000313" key="4">
    <source>
        <dbReference type="Proteomes" id="UP001317822"/>
    </source>
</evidence>
<dbReference type="InterPro" id="IPR005135">
    <property type="entry name" value="Endo/exonuclease/phosphatase"/>
</dbReference>
<reference evidence="3 4" key="1">
    <citation type="journal article" date="2023" name="Int. J. Syst. Evol. Microbiol.">
        <title>Physiological and genomic analyses of cobalamin (vitamin B12)-auxotrophy of Lysobacter auxotrophicus sp. nov., a methionine-auxotrophic chitinolytic bacterium isolated from chitin-treated soil.</title>
        <authorList>
            <person name="Saito A."/>
            <person name="Dohra H."/>
            <person name="Hamada M."/>
            <person name="Moriuchi R."/>
            <person name="Kotsuchibashi Y."/>
            <person name="Mori K."/>
        </authorList>
    </citation>
    <scope>NUCLEOTIDE SEQUENCE [LARGE SCALE GENOMIC DNA]</scope>
    <source>
        <strain evidence="3 4">5-21a</strain>
    </source>
</reference>
<dbReference type="InterPro" id="IPR047971">
    <property type="entry name" value="ExeM-like"/>
</dbReference>
<dbReference type="PANTHER" id="PTHR42834">
    <property type="entry name" value="ENDONUCLEASE/EXONUCLEASE/PHOSPHATASE FAMILY PROTEIN (AFU_ORTHOLOGUE AFUA_3G09210)"/>
    <property type="match status" value="1"/>
</dbReference>
<dbReference type="NCBIfam" id="NF033681">
    <property type="entry name" value="ExeM_NucH_DNase"/>
    <property type="match status" value="1"/>
</dbReference>
<dbReference type="Gene3D" id="3.60.10.10">
    <property type="entry name" value="Endonuclease/exonuclease/phosphatase"/>
    <property type="match status" value="1"/>
</dbReference>
<keyword evidence="4" id="KW-1185">Reference proteome</keyword>
<name>A0ABM8D8K2_9GAMM</name>
<sequence length="562" mass="59477">MTRSFSPLRPALLLAPCLLIGCASVADHRPTIAIGAVQGHAERSALAGQAVTVRGVVSALGNGGWYVQDAGDGDGATSDAIFVQYAAASVAPGDMVIVHGNVAELDAGRATRTALVQPRIERVGRGDVAPLALTTAPSDWERLEGMRVRLDGPVFLADTGELARHGRVQASLDARLWQPTERQIPGSEGYRNEVADNARRTLSLEAPNGAWPDGLAQARTGSRITGASGVIDQVEHGVALRVDGALSLEAVARPQAPTVPGTLRLAALNLENLFNGDGHGGGFPTMRGARTPAELAAQLAKHVAIIEGLDADVVALMELENDGYGEESSIAALVDALNADGSRWRFVDAKQGPGDNPIRVGLIYRADRVRTLGPPKTLEGGPFGEHSRVPMAQAFAPLKGDAKRQSFVVVANHFKSKGCKDADGLDRDQRDGASCYNATRTESARRLDAWLATDPTGHGARTLVVGDFNAYAQEEPMRTLREAGWQDAFVVAGVAAPYSYVYDGQLGRLDHALLSPDFAKRLRGAAEWHVNADEPESAGYRAGGTGPWRSSDHDPVVLGFDL</sequence>
<protein>
    <submittedName>
        <fullName evidence="3">ExeM/NucH family extracellular endonuclease</fullName>
    </submittedName>
</protein>
<keyword evidence="1" id="KW-0732">Signal</keyword>
<keyword evidence="3" id="KW-0255">Endonuclease</keyword>
<proteinExistence type="predicted"/>
<accession>A0ABM8D8K2</accession>
<dbReference type="Pfam" id="PF03372">
    <property type="entry name" value="Exo_endo_phos"/>
    <property type="match status" value="1"/>
</dbReference>
<dbReference type="PANTHER" id="PTHR42834:SF1">
    <property type="entry name" value="ENDONUCLEASE_EXONUCLEASE_PHOSPHATASE FAMILY PROTEIN (AFU_ORTHOLOGUE AFUA_3G09210)"/>
    <property type="match status" value="1"/>
</dbReference>
<dbReference type="CDD" id="cd04486">
    <property type="entry name" value="YhcR_OBF_like"/>
    <property type="match status" value="1"/>
</dbReference>
<evidence type="ECO:0000259" key="2">
    <source>
        <dbReference type="Pfam" id="PF03372"/>
    </source>
</evidence>
<dbReference type="PROSITE" id="PS51257">
    <property type="entry name" value="PROKAR_LIPOPROTEIN"/>
    <property type="match status" value="1"/>
</dbReference>
<dbReference type="GO" id="GO:0004519">
    <property type="term" value="F:endonuclease activity"/>
    <property type="evidence" value="ECO:0007669"/>
    <property type="project" value="UniProtKB-KW"/>
</dbReference>
<keyword evidence="3" id="KW-0540">Nuclease</keyword>
<dbReference type="CDD" id="cd10283">
    <property type="entry name" value="MnuA_DNase1-like"/>
    <property type="match status" value="1"/>
</dbReference>
<dbReference type="SUPFAM" id="SSF56219">
    <property type="entry name" value="DNase I-like"/>
    <property type="match status" value="1"/>
</dbReference>
<feature type="signal peptide" evidence="1">
    <location>
        <begin position="1"/>
        <end position="25"/>
    </location>
</feature>
<gene>
    <name evidence="3" type="ORF">LA521A_00700</name>
</gene>
<dbReference type="InterPro" id="IPR036691">
    <property type="entry name" value="Endo/exonu/phosph_ase_sf"/>
</dbReference>
<organism evidence="3 4">
    <name type="scientific">Lysobacter auxotrophicus</name>
    <dbReference type="NCBI Taxonomy" id="2992573"/>
    <lineage>
        <taxon>Bacteria</taxon>
        <taxon>Pseudomonadati</taxon>
        <taxon>Pseudomonadota</taxon>
        <taxon>Gammaproteobacteria</taxon>
        <taxon>Lysobacterales</taxon>
        <taxon>Lysobacteraceae</taxon>
        <taxon>Lysobacter</taxon>
    </lineage>
</organism>
<dbReference type="RefSeq" id="WP_281780435.1">
    <property type="nucleotide sequence ID" value="NZ_AP027041.1"/>
</dbReference>
<evidence type="ECO:0000256" key="1">
    <source>
        <dbReference type="SAM" id="SignalP"/>
    </source>
</evidence>
<evidence type="ECO:0000313" key="3">
    <source>
        <dbReference type="EMBL" id="BDU14869.1"/>
    </source>
</evidence>
<feature type="chain" id="PRO_5046494035" evidence="1">
    <location>
        <begin position="26"/>
        <end position="562"/>
    </location>
</feature>
<keyword evidence="3" id="KW-0378">Hydrolase</keyword>
<dbReference type="EMBL" id="AP027041">
    <property type="protein sequence ID" value="BDU14869.1"/>
    <property type="molecule type" value="Genomic_DNA"/>
</dbReference>
<feature type="domain" description="Endonuclease/exonuclease/phosphatase" evidence="2">
    <location>
        <begin position="290"/>
        <end position="553"/>
    </location>
</feature>